<dbReference type="AlphaFoldDB" id="A0A2N5SH26"/>
<organism evidence="1 3">
    <name type="scientific">Puccinia coronata f. sp. avenae</name>
    <dbReference type="NCBI Taxonomy" id="200324"/>
    <lineage>
        <taxon>Eukaryota</taxon>
        <taxon>Fungi</taxon>
        <taxon>Dikarya</taxon>
        <taxon>Basidiomycota</taxon>
        <taxon>Pucciniomycotina</taxon>
        <taxon>Pucciniomycetes</taxon>
        <taxon>Pucciniales</taxon>
        <taxon>Pucciniaceae</taxon>
        <taxon>Puccinia</taxon>
    </lineage>
</organism>
<evidence type="ECO:0000313" key="2">
    <source>
        <dbReference type="EMBL" id="PLW55376.1"/>
    </source>
</evidence>
<keyword evidence="3" id="KW-1185">Reference proteome</keyword>
<sequence length="58" mass="6260">MTHHGSPARQEPMASTFAASSWQVGMYLLTGSSQQAGTYLLTGTSRHNIIFITGRFGT</sequence>
<comment type="caution">
    <text evidence="1">The sequence shown here is derived from an EMBL/GenBank/DDBJ whole genome shotgun (WGS) entry which is preliminary data.</text>
</comment>
<dbReference type="Proteomes" id="UP000235388">
    <property type="component" value="Unassembled WGS sequence"/>
</dbReference>
<accession>A0A2N5SH26</accession>
<proteinExistence type="predicted"/>
<evidence type="ECO:0000313" key="3">
    <source>
        <dbReference type="Proteomes" id="UP000235388"/>
    </source>
</evidence>
<gene>
    <name evidence="2" type="ORF">PCANC_02366</name>
    <name evidence="1" type="ORF">PCANC_23011</name>
</gene>
<reference evidence="1 3" key="1">
    <citation type="submission" date="2017-11" db="EMBL/GenBank/DDBJ databases">
        <title>De novo assembly and phasing of dikaryotic genomes from two isolates of Puccinia coronata f. sp. avenae, the causal agent of oat crown rust.</title>
        <authorList>
            <person name="Miller M.E."/>
            <person name="Zhang Y."/>
            <person name="Omidvar V."/>
            <person name="Sperschneider J."/>
            <person name="Schwessinger B."/>
            <person name="Raley C."/>
            <person name="Palmer J.M."/>
            <person name="Garnica D."/>
            <person name="Upadhyaya N."/>
            <person name="Rathjen J."/>
            <person name="Taylor J.M."/>
            <person name="Park R.F."/>
            <person name="Dodds P.N."/>
            <person name="Hirsch C.D."/>
            <person name="Kianian S.F."/>
            <person name="Figueroa M."/>
        </authorList>
    </citation>
    <scope>NUCLEOTIDE SEQUENCE [LARGE SCALE GENOMIC DNA]</scope>
    <source>
        <strain evidence="1">12NC29</strain>
    </source>
</reference>
<evidence type="ECO:0000313" key="1">
    <source>
        <dbReference type="EMBL" id="PLW12524.1"/>
    </source>
</evidence>
<protein>
    <submittedName>
        <fullName evidence="1">Uncharacterized protein</fullName>
    </submittedName>
</protein>
<dbReference type="EMBL" id="PGCJ01000979">
    <property type="protein sequence ID" value="PLW12524.1"/>
    <property type="molecule type" value="Genomic_DNA"/>
</dbReference>
<name>A0A2N5SH26_9BASI</name>
<dbReference type="EMBL" id="PGCJ01000033">
    <property type="protein sequence ID" value="PLW55376.1"/>
    <property type="molecule type" value="Genomic_DNA"/>
</dbReference>